<protein>
    <submittedName>
        <fullName evidence="1">DUF3375 domain-containing protein</fullName>
    </submittedName>
</protein>
<keyword evidence="2" id="KW-1185">Reference proteome</keyword>
<proteinExistence type="predicted"/>
<dbReference type="InterPro" id="IPR021804">
    <property type="entry name" value="DUF3375"/>
</dbReference>
<reference evidence="1 2" key="1">
    <citation type="submission" date="2023-08" db="EMBL/GenBank/DDBJ databases">
        <title>Transcriptome Analysis of Halomonas alkalicola CICC 11012s to Identify the Genes Involved in Alkaline Tolerances.</title>
        <authorList>
            <person name="Zhai L."/>
        </authorList>
    </citation>
    <scope>NUCLEOTIDE SEQUENCE [LARGE SCALE GENOMIC DNA]</scope>
    <source>
        <strain evidence="1 2">CICC 11012s</strain>
    </source>
</reference>
<accession>A0ABY9H2J0</accession>
<name>A0ABY9H2J0_9GAMM</name>
<sequence>MMRHLDFDYLQQLRHSHPAWTLLRAENAPMIIGFLQRTFIVPNLRSIAEQPLGAQLEDWLHHLRQELGEAAFPREAMAYLNEWADDRHRWLRKYYPAAGDEPHFDLTPAAEQALHWLSGLEQRQFIGAESRLKQVFDLLREIDQGSETDPETRIRDLERRRDAIDGEIAEIRAGRLDLMATTALRERFLQMTDTARALLADFRQVEQNFRHLDRELRERIATWEGSKGELLEEVFGDHDAIRDSDQGRSFHAFWEFLMSPARQEELTTLLERILSLEPVAELAPDPRLARIHYDWLSAGEVAQGTVARLSEQLRRYLDDQGWLENRRIMGILHNIERHALALRENAPLEEMMSLDEPAPRLELPMERPLFHPPIKPCHAIVAERLTSGNDQEIGAQALFDQHHVDKERLRARVRRALQTRDQVTLDELLAEEPLRQGLAELVAWLAIATEGHQGLLDEAHPQELTWHDDQGRWRRARLPRVIFTRQQVPSP</sequence>
<organism evidence="1 2">
    <name type="scientific">Halomonas alkalicola</name>
    <dbReference type="NCBI Taxonomy" id="1930622"/>
    <lineage>
        <taxon>Bacteria</taxon>
        <taxon>Pseudomonadati</taxon>
        <taxon>Pseudomonadota</taxon>
        <taxon>Gammaproteobacteria</taxon>
        <taxon>Oceanospirillales</taxon>
        <taxon>Halomonadaceae</taxon>
        <taxon>Halomonas</taxon>
    </lineage>
</organism>
<dbReference type="Pfam" id="PF11855">
    <property type="entry name" value="DUF3375"/>
    <property type="match status" value="1"/>
</dbReference>
<dbReference type="Proteomes" id="UP001235344">
    <property type="component" value="Chromosome"/>
</dbReference>
<gene>
    <name evidence="1" type="ORF">B6N23_11280</name>
</gene>
<evidence type="ECO:0000313" key="1">
    <source>
        <dbReference type="EMBL" id="WLI72371.1"/>
    </source>
</evidence>
<dbReference type="RefSeq" id="WP_305498924.1">
    <property type="nucleotide sequence ID" value="NZ_CP131913.1"/>
</dbReference>
<evidence type="ECO:0000313" key="2">
    <source>
        <dbReference type="Proteomes" id="UP001235344"/>
    </source>
</evidence>
<dbReference type="EMBL" id="CP131913">
    <property type="protein sequence ID" value="WLI72371.1"/>
    <property type="molecule type" value="Genomic_DNA"/>
</dbReference>